<feature type="domain" description="Signal transduction histidine kinase subgroup 3 dimerisation and phosphoacceptor" evidence="7">
    <location>
        <begin position="195"/>
        <end position="259"/>
    </location>
</feature>
<dbReference type="InterPro" id="IPR036890">
    <property type="entry name" value="HATPase_C_sf"/>
</dbReference>
<feature type="transmembrane region" description="Helical" evidence="5">
    <location>
        <begin position="132"/>
        <end position="150"/>
    </location>
</feature>
<reference evidence="8" key="1">
    <citation type="journal article" date="2021" name="PeerJ">
        <title>Extensive microbial diversity within the chicken gut microbiome revealed by metagenomics and culture.</title>
        <authorList>
            <person name="Gilroy R."/>
            <person name="Ravi A."/>
            <person name="Getino M."/>
            <person name="Pursley I."/>
            <person name="Horton D.L."/>
            <person name="Alikhan N.F."/>
            <person name="Baker D."/>
            <person name="Gharbi K."/>
            <person name="Hall N."/>
            <person name="Watson M."/>
            <person name="Adriaenssens E.M."/>
            <person name="Foster-Nyarko E."/>
            <person name="Jarju S."/>
            <person name="Secka A."/>
            <person name="Antonio M."/>
            <person name="Oren A."/>
            <person name="Chaudhuri R.R."/>
            <person name="La Ragione R."/>
            <person name="Hildebrand F."/>
            <person name="Pallen M.J."/>
        </authorList>
    </citation>
    <scope>NUCLEOTIDE SEQUENCE</scope>
    <source>
        <strain evidence="8">ChiGjej4B4-7305</strain>
    </source>
</reference>
<dbReference type="Gene3D" id="1.20.5.1930">
    <property type="match status" value="1"/>
</dbReference>
<evidence type="ECO:0000256" key="2">
    <source>
        <dbReference type="ARBA" id="ARBA00022777"/>
    </source>
</evidence>
<dbReference type="Gene3D" id="3.30.565.10">
    <property type="entry name" value="Histidine kinase-like ATPase, C-terminal domain"/>
    <property type="match status" value="1"/>
</dbReference>
<gene>
    <name evidence="8" type="ORF">H9815_00865</name>
</gene>
<dbReference type="InterPro" id="IPR003594">
    <property type="entry name" value="HATPase_dom"/>
</dbReference>
<organism evidence="8 9">
    <name type="scientific">Candidatus Ruania gallistercoris</name>
    <dbReference type="NCBI Taxonomy" id="2838746"/>
    <lineage>
        <taxon>Bacteria</taxon>
        <taxon>Bacillati</taxon>
        <taxon>Actinomycetota</taxon>
        <taxon>Actinomycetes</taxon>
        <taxon>Micrococcales</taxon>
        <taxon>Ruaniaceae</taxon>
        <taxon>Ruania</taxon>
    </lineage>
</organism>
<sequence>MTTPRTIGDTMETPTDQSTQPLSPWQRFGWLMGAIWLVFLVFPIIAVLAAPVHPVWQVVAVAAIVAFGALYAYGFIRLMRPGAANPAWLASAMLLVLVLLFVLVWVIAGVDAFGMTIFLLTFGIFHQPFRRGFLLAGGWILFTFGVLLITDSFASHGFFLALLAIIGAITGVVRWLDERQDDHQRLETELNLVAERERVARDVHDVLGHSLTVITVKSELAERLVDADPAAAKAELAQIRSMTREALAEIRATVAGLRVARLTDELVSARAALADAGIAAEVPTDVDVVDPRHRLLLAWVLREAVTNVVRHSDARHCTVQLAMTSLVVLDDGVGPGAAVTAGAVAPAQAANSGVERAGAGTGLRGVAERVHSAGATLEITTAEGGGTRLEVRW</sequence>
<comment type="caution">
    <text evidence="8">The sequence shown here is derived from an EMBL/GenBank/DDBJ whole genome shotgun (WGS) entry which is preliminary data.</text>
</comment>
<dbReference type="EMBL" id="DXBY01000018">
    <property type="protein sequence ID" value="HIZ34300.1"/>
    <property type="molecule type" value="Genomic_DNA"/>
</dbReference>
<keyword evidence="3" id="KW-0902">Two-component regulatory system</keyword>
<reference evidence="8" key="2">
    <citation type="submission" date="2021-04" db="EMBL/GenBank/DDBJ databases">
        <authorList>
            <person name="Gilroy R."/>
        </authorList>
    </citation>
    <scope>NUCLEOTIDE SEQUENCE</scope>
    <source>
        <strain evidence="8">ChiGjej4B4-7305</strain>
    </source>
</reference>
<feature type="transmembrane region" description="Helical" evidence="5">
    <location>
        <begin position="55"/>
        <end position="76"/>
    </location>
</feature>
<dbReference type="CDD" id="cd16917">
    <property type="entry name" value="HATPase_UhpB-NarQ-NarX-like"/>
    <property type="match status" value="1"/>
</dbReference>
<keyword evidence="5" id="KW-0472">Membrane</keyword>
<keyword evidence="2 8" id="KW-0418">Kinase</keyword>
<dbReference type="PANTHER" id="PTHR24421:SF63">
    <property type="entry name" value="SENSOR HISTIDINE KINASE DESK"/>
    <property type="match status" value="1"/>
</dbReference>
<dbReference type="Pfam" id="PF02518">
    <property type="entry name" value="HATPase_c"/>
    <property type="match status" value="1"/>
</dbReference>
<dbReference type="GO" id="GO:0046983">
    <property type="term" value="F:protein dimerization activity"/>
    <property type="evidence" value="ECO:0007669"/>
    <property type="project" value="InterPro"/>
</dbReference>
<feature type="transmembrane region" description="Helical" evidence="5">
    <location>
        <begin position="156"/>
        <end position="176"/>
    </location>
</feature>
<dbReference type="AlphaFoldDB" id="A0A9D2EBF3"/>
<feature type="transmembrane region" description="Helical" evidence="5">
    <location>
        <begin position="28"/>
        <end position="48"/>
    </location>
</feature>
<evidence type="ECO:0000259" key="7">
    <source>
        <dbReference type="Pfam" id="PF07730"/>
    </source>
</evidence>
<dbReference type="SUPFAM" id="SSF55874">
    <property type="entry name" value="ATPase domain of HSP90 chaperone/DNA topoisomerase II/histidine kinase"/>
    <property type="match status" value="1"/>
</dbReference>
<protein>
    <submittedName>
        <fullName evidence="8">Sensor histidine kinase</fullName>
    </submittedName>
</protein>
<evidence type="ECO:0000259" key="6">
    <source>
        <dbReference type="Pfam" id="PF02518"/>
    </source>
</evidence>
<dbReference type="GO" id="GO:0000155">
    <property type="term" value="F:phosphorelay sensor kinase activity"/>
    <property type="evidence" value="ECO:0007669"/>
    <property type="project" value="InterPro"/>
</dbReference>
<dbReference type="GO" id="GO:0016020">
    <property type="term" value="C:membrane"/>
    <property type="evidence" value="ECO:0007669"/>
    <property type="project" value="InterPro"/>
</dbReference>
<dbReference type="Pfam" id="PF07730">
    <property type="entry name" value="HisKA_3"/>
    <property type="match status" value="1"/>
</dbReference>
<evidence type="ECO:0000256" key="1">
    <source>
        <dbReference type="ARBA" id="ARBA00022679"/>
    </source>
</evidence>
<dbReference type="Proteomes" id="UP000824037">
    <property type="component" value="Unassembled WGS sequence"/>
</dbReference>
<evidence type="ECO:0000313" key="9">
    <source>
        <dbReference type="Proteomes" id="UP000824037"/>
    </source>
</evidence>
<feature type="transmembrane region" description="Helical" evidence="5">
    <location>
        <begin position="88"/>
        <end position="120"/>
    </location>
</feature>
<dbReference type="InterPro" id="IPR011712">
    <property type="entry name" value="Sig_transdc_His_kin_sub3_dim/P"/>
</dbReference>
<feature type="domain" description="Histidine kinase/HSP90-like ATPase" evidence="6">
    <location>
        <begin position="296"/>
        <end position="392"/>
    </location>
</feature>
<accession>A0A9D2EBF3</accession>
<proteinExistence type="predicted"/>
<evidence type="ECO:0000256" key="5">
    <source>
        <dbReference type="SAM" id="Phobius"/>
    </source>
</evidence>
<dbReference type="InterPro" id="IPR050482">
    <property type="entry name" value="Sensor_HK_TwoCompSys"/>
</dbReference>
<name>A0A9D2EBF3_9MICO</name>
<evidence type="ECO:0000313" key="8">
    <source>
        <dbReference type="EMBL" id="HIZ34300.1"/>
    </source>
</evidence>
<evidence type="ECO:0000256" key="4">
    <source>
        <dbReference type="SAM" id="MobiDB-lite"/>
    </source>
</evidence>
<keyword evidence="5" id="KW-0812">Transmembrane</keyword>
<evidence type="ECO:0000256" key="3">
    <source>
        <dbReference type="ARBA" id="ARBA00023012"/>
    </source>
</evidence>
<keyword evidence="5" id="KW-1133">Transmembrane helix</keyword>
<dbReference type="PANTHER" id="PTHR24421">
    <property type="entry name" value="NITRATE/NITRITE SENSOR PROTEIN NARX-RELATED"/>
    <property type="match status" value="1"/>
</dbReference>
<feature type="region of interest" description="Disordered" evidence="4">
    <location>
        <begin position="1"/>
        <end position="20"/>
    </location>
</feature>
<keyword evidence="1" id="KW-0808">Transferase</keyword>